<dbReference type="PANTHER" id="PTHR45641">
    <property type="entry name" value="TETRATRICOPEPTIDE REPEAT PROTEIN (AFU_ORTHOLOGUE AFUA_6G03870)"/>
    <property type="match status" value="1"/>
</dbReference>
<evidence type="ECO:0000313" key="4">
    <source>
        <dbReference type="EMBL" id="CAF2021153.1"/>
    </source>
</evidence>
<gene>
    <name evidence="4" type="ORF">XDN619_LOCUS4314</name>
</gene>
<dbReference type="InterPro" id="IPR019734">
    <property type="entry name" value="TPR_rpt"/>
</dbReference>
<feature type="repeat" description="TPR" evidence="3">
    <location>
        <begin position="487"/>
        <end position="520"/>
    </location>
</feature>
<dbReference type="Gene3D" id="1.25.40.10">
    <property type="entry name" value="Tetratricopeptide repeat domain"/>
    <property type="match status" value="5"/>
</dbReference>
<comment type="caution">
    <text evidence="4">The sequence shown here is derived from an EMBL/GenBank/DDBJ whole genome shotgun (WGS) entry which is preliminary data.</text>
</comment>
<reference evidence="4" key="1">
    <citation type="submission" date="2021-02" db="EMBL/GenBank/DDBJ databases">
        <authorList>
            <person name="Nowell W R."/>
        </authorList>
    </citation>
    <scope>NUCLEOTIDE SEQUENCE</scope>
</reference>
<dbReference type="Pfam" id="PF13424">
    <property type="entry name" value="TPR_12"/>
    <property type="match status" value="1"/>
</dbReference>
<dbReference type="Pfam" id="PF13181">
    <property type="entry name" value="TPR_8"/>
    <property type="match status" value="2"/>
</dbReference>
<dbReference type="PROSITE" id="PS50005">
    <property type="entry name" value="TPR"/>
    <property type="match status" value="3"/>
</dbReference>
<dbReference type="Proteomes" id="UP000663887">
    <property type="component" value="Unassembled WGS sequence"/>
</dbReference>
<dbReference type="InterPro" id="IPR011990">
    <property type="entry name" value="TPR-like_helical_dom_sf"/>
</dbReference>
<dbReference type="SMART" id="SM00028">
    <property type="entry name" value="TPR"/>
    <property type="match status" value="12"/>
</dbReference>
<sequence length="974" mass="110984">MGSIFRIESIEPLDDCNAWRIKLLLTADKDPELARLTHHMQSQIGSLGISSFILLLFLWGKYKEIKELGDLTPRTIPEDVKTYFSTILAASDLALGKIEDGIGQLLSVVNIRDKQSHMPRGNKLNNYRKFMLYYMQGEWDLAIKSIEEVVAIETCQTSESQQEWLGFYYMLIGKTRCRQGRYSDAMTYASKAYELCKSSLPETHPYLASCLQLILVINIIKGQTDQQSAISKEIVKVQTRSLSQEHPENRGSEMLDGFLNHSSGNRIDFLLQNEFFQSSFKQTVTNTTNDPISLLKMIFVDFIENNTDEALSRINKVIEITQGKNNPLDQMQFSQIYFLKAKCHLARNELAEAMEYYNKAYENLTRHLNDKLPIIALVLTGIASLHVTEKKFDMAFAVWERYRDSPTTVATALVLLKRFPDALVHVENVLKIQVESLPSTDSNIANTRMGLGLLYCQQGNADRASIECGKCLEMDLTACQVPLAKIANAYCLIGDLYELKKENLKALSSFQESLRISESCLPIDQLQCAKCYQCIGLVLCKLQKFSDALENFKFAMDIGLQVVPPTDPSIAALWKRIGFVYAELNNYERAVFAFKASFEIEHAIMPMLKIEALSRSMVQEQFFSKRQHQDPLTNWRQFLEFQASSLHSDHPDLIFTYRMIGCTLVGQKKHVDALCNFQRALDIRLKCSSRTDPEVAKDYWCVGINYMLLEQFDNALSSLKTCLSIQTISLPSYHCDLADTHKTIGEILQKQQKLAEALDNYESALKILFQSFSSTNLKTDQDSIKHRNSSLADIYVRIGDIHFEKEHLFAALVNYQLVLDVQLECTPQTHPMSMHAVQKSGIIYHLLGRYQEALIAYNEYLNLQLITLSPEHTDLAYTYQSIGNIQVKQQQYDEALSSYEKCLVIQTNSLPSNHLQIAYTFILISELLMKQGKFAQCPAYLDNSLSILLNEQPLREADIARVRRMIAKVNSKLA</sequence>
<proteinExistence type="predicted"/>
<feature type="repeat" description="TPR" evidence="3">
    <location>
        <begin position="571"/>
        <end position="604"/>
    </location>
</feature>
<evidence type="ECO:0000313" key="5">
    <source>
        <dbReference type="Proteomes" id="UP000663887"/>
    </source>
</evidence>
<organism evidence="4 5">
    <name type="scientific">Rotaria magnacalcarata</name>
    <dbReference type="NCBI Taxonomy" id="392030"/>
    <lineage>
        <taxon>Eukaryota</taxon>
        <taxon>Metazoa</taxon>
        <taxon>Spiralia</taxon>
        <taxon>Gnathifera</taxon>
        <taxon>Rotifera</taxon>
        <taxon>Eurotatoria</taxon>
        <taxon>Bdelloidea</taxon>
        <taxon>Philodinida</taxon>
        <taxon>Philodinidae</taxon>
        <taxon>Rotaria</taxon>
    </lineage>
</organism>
<evidence type="ECO:0000256" key="3">
    <source>
        <dbReference type="PROSITE-ProRule" id="PRU00339"/>
    </source>
</evidence>
<dbReference type="SUPFAM" id="SSF48452">
    <property type="entry name" value="TPR-like"/>
    <property type="match status" value="3"/>
</dbReference>
<name>A0A816MX18_9BILA</name>
<dbReference type="PANTHER" id="PTHR45641:SF1">
    <property type="entry name" value="AAA+ ATPASE DOMAIN-CONTAINING PROTEIN"/>
    <property type="match status" value="1"/>
</dbReference>
<dbReference type="EMBL" id="CAJNRG010000876">
    <property type="protein sequence ID" value="CAF2021153.1"/>
    <property type="molecule type" value="Genomic_DNA"/>
</dbReference>
<accession>A0A816MX18</accession>
<keyword evidence="1" id="KW-0677">Repeat</keyword>
<keyword evidence="2 3" id="KW-0802">TPR repeat</keyword>
<dbReference type="AlphaFoldDB" id="A0A816MX18"/>
<protein>
    <submittedName>
        <fullName evidence="4">Uncharacterized protein</fullName>
    </submittedName>
</protein>
<feature type="repeat" description="TPR" evidence="3">
    <location>
        <begin position="876"/>
        <end position="909"/>
    </location>
</feature>
<evidence type="ECO:0000256" key="1">
    <source>
        <dbReference type="ARBA" id="ARBA00022737"/>
    </source>
</evidence>
<evidence type="ECO:0000256" key="2">
    <source>
        <dbReference type="ARBA" id="ARBA00022803"/>
    </source>
</evidence>